<organism evidence="1 2">
    <name type="scientific">Escherichia phage JLBYU26</name>
    <dbReference type="NCBI Taxonomy" id="2894742"/>
    <lineage>
        <taxon>Viruses</taxon>
        <taxon>Duplodnaviria</taxon>
        <taxon>Heunggongvirae</taxon>
        <taxon>Uroviricota</taxon>
        <taxon>Caudoviricetes</taxon>
        <taxon>Drexlerviridae</taxon>
        <taxon>Tempevirinae</taxon>
        <taxon>Warwickvirus</taxon>
        <taxon>Warwickvirus JLBYU26</taxon>
    </lineage>
</organism>
<reference evidence="1 2" key="1">
    <citation type="submission" date="2021-09" db="EMBL/GenBank/DDBJ databases">
        <authorList>
            <person name="Lewis J.M."/>
            <person name="Fugal B.O."/>
            <person name="Hansen B.R."/>
            <person name="Janda K.E."/>
            <person name="Kotter D.B."/>
            <person name="McCleary W.R."/>
        </authorList>
    </citation>
    <scope>NUCLEOTIDE SEQUENCE [LARGE SCALE GENOMIC DNA]</scope>
</reference>
<dbReference type="EMBL" id="OK272483">
    <property type="protein sequence ID" value="UGO56537.1"/>
    <property type="molecule type" value="Genomic_DNA"/>
</dbReference>
<protein>
    <submittedName>
        <fullName evidence="1">Uncharacterized protein</fullName>
    </submittedName>
</protein>
<gene>
    <name evidence="1" type="ORF">JLBYU26_24</name>
</gene>
<sequence>MICMGVSEMFKKLLLLYRSRRNKGYCRGTERNLDRAYKYCLLLLASLPENRKEYIVLREITMRIYSYRNKLYVFKSLR</sequence>
<proteinExistence type="predicted"/>
<evidence type="ECO:0000313" key="2">
    <source>
        <dbReference type="Proteomes" id="UP000828086"/>
    </source>
</evidence>
<keyword evidence="2" id="KW-1185">Reference proteome</keyword>
<evidence type="ECO:0000313" key="1">
    <source>
        <dbReference type="EMBL" id="UGO56537.1"/>
    </source>
</evidence>
<name>A0AAE8YY62_9CAUD</name>
<accession>A0AAE8YY62</accession>
<dbReference type="Proteomes" id="UP000828086">
    <property type="component" value="Segment"/>
</dbReference>